<gene>
    <name evidence="3" type="ORF">FDP41_005744</name>
</gene>
<protein>
    <recommendedName>
        <fullName evidence="2">Metallo-beta-lactamase domain-containing protein</fullName>
    </recommendedName>
</protein>
<feature type="region of interest" description="Disordered" evidence="1">
    <location>
        <begin position="189"/>
        <end position="211"/>
    </location>
</feature>
<accession>A0A6A5BKU9</accession>
<dbReference type="VEuPathDB" id="AmoebaDB:FDP41_005744"/>
<dbReference type="RefSeq" id="XP_044559704.1">
    <property type="nucleotide sequence ID" value="XM_044709302.1"/>
</dbReference>
<dbReference type="InterPro" id="IPR050855">
    <property type="entry name" value="NDM-1-like"/>
</dbReference>
<dbReference type="VEuPathDB" id="AmoebaDB:NF0083410"/>
<sequence>MLSSSSIENNKFHFSKFYSGEFEKVTEHIYRLNIPYAIADKFLPKFTIPVSVFLVHDSAQSRYSLIDVGPPGYEEMVMKGLAKFFDHDSQHEDHKNQRNALSEIDHVLITHFHIDHCGGVRKLWECSEQSLNVYSHSEDLEYIRDGKKFKEQKSEYWLFGMTKYLFSDPKMEVPCQTFNVIMNSKEDTVRSNLKEERSNNPTNDGSAQNNELHQKSIQYSEQVNSMEEQSPSNTHRHCLCACHCPGHTAGHTCFYHEEDRVLLCGDALQNLSKKKSKLEYSYAPSSFNISLAKQNIKRLIRDMSKEIDLILPSHSYSMNGHTIEEVLKFVNK</sequence>
<reference evidence="3 4" key="1">
    <citation type="journal article" date="2019" name="Sci. Rep.">
        <title>Nanopore sequencing improves the draft genome of the human pathogenic amoeba Naegleria fowleri.</title>
        <authorList>
            <person name="Liechti N."/>
            <person name="Schurch N."/>
            <person name="Bruggmann R."/>
            <person name="Wittwer M."/>
        </authorList>
    </citation>
    <scope>NUCLEOTIDE SEQUENCE [LARGE SCALE GENOMIC DNA]</scope>
    <source>
        <strain evidence="3 4">ATCC 30894</strain>
    </source>
</reference>
<dbReference type="PANTHER" id="PTHR42951">
    <property type="entry name" value="METALLO-BETA-LACTAMASE DOMAIN-CONTAINING"/>
    <property type="match status" value="1"/>
</dbReference>
<dbReference type="Gene3D" id="3.60.15.10">
    <property type="entry name" value="Ribonuclease Z/Hydroxyacylglutathione hydrolase-like"/>
    <property type="match status" value="1"/>
</dbReference>
<keyword evidence="4" id="KW-1185">Reference proteome</keyword>
<dbReference type="SMART" id="SM00849">
    <property type="entry name" value="Lactamase_B"/>
    <property type="match status" value="1"/>
</dbReference>
<feature type="compositionally biased region" description="Polar residues" evidence="1">
    <location>
        <begin position="199"/>
        <end position="211"/>
    </location>
</feature>
<feature type="compositionally biased region" description="Basic and acidic residues" evidence="1">
    <location>
        <begin position="189"/>
        <end position="198"/>
    </location>
</feature>
<comment type="caution">
    <text evidence="3">The sequence shown here is derived from an EMBL/GenBank/DDBJ whole genome shotgun (WGS) entry which is preliminary data.</text>
</comment>
<name>A0A6A5BKU9_NAEFO</name>
<dbReference type="OMA" id="CFYHEED"/>
<dbReference type="Proteomes" id="UP000444721">
    <property type="component" value="Unassembled WGS sequence"/>
</dbReference>
<dbReference type="InterPro" id="IPR036866">
    <property type="entry name" value="RibonucZ/Hydroxyglut_hydro"/>
</dbReference>
<organism evidence="3 4">
    <name type="scientific">Naegleria fowleri</name>
    <name type="common">Brain eating amoeba</name>
    <dbReference type="NCBI Taxonomy" id="5763"/>
    <lineage>
        <taxon>Eukaryota</taxon>
        <taxon>Discoba</taxon>
        <taxon>Heterolobosea</taxon>
        <taxon>Tetramitia</taxon>
        <taxon>Eutetramitia</taxon>
        <taxon>Vahlkampfiidae</taxon>
        <taxon>Naegleria</taxon>
    </lineage>
</organism>
<evidence type="ECO:0000313" key="3">
    <source>
        <dbReference type="EMBL" id="KAF0974991.1"/>
    </source>
</evidence>
<evidence type="ECO:0000256" key="1">
    <source>
        <dbReference type="SAM" id="MobiDB-lite"/>
    </source>
</evidence>
<dbReference type="VEuPathDB" id="AmoebaDB:NfTy_045510"/>
<proteinExistence type="predicted"/>
<dbReference type="Pfam" id="PF00753">
    <property type="entry name" value="Lactamase_B"/>
    <property type="match status" value="2"/>
</dbReference>
<dbReference type="GeneID" id="68112962"/>
<dbReference type="OrthoDB" id="17458at2759"/>
<evidence type="ECO:0000259" key="2">
    <source>
        <dbReference type="SMART" id="SM00849"/>
    </source>
</evidence>
<feature type="domain" description="Metallo-beta-lactamase" evidence="2">
    <location>
        <begin position="49"/>
        <end position="314"/>
    </location>
</feature>
<dbReference type="EMBL" id="VFQX01000048">
    <property type="protein sequence ID" value="KAF0974991.1"/>
    <property type="molecule type" value="Genomic_DNA"/>
</dbReference>
<dbReference type="AlphaFoldDB" id="A0A6A5BKU9"/>
<dbReference type="InterPro" id="IPR001279">
    <property type="entry name" value="Metallo-B-lactamas"/>
</dbReference>
<dbReference type="SUPFAM" id="SSF56281">
    <property type="entry name" value="Metallo-hydrolase/oxidoreductase"/>
    <property type="match status" value="1"/>
</dbReference>
<evidence type="ECO:0000313" key="4">
    <source>
        <dbReference type="Proteomes" id="UP000444721"/>
    </source>
</evidence>